<organism evidence="2">
    <name type="scientific">Ditylum brightwellii</name>
    <dbReference type="NCBI Taxonomy" id="49249"/>
    <lineage>
        <taxon>Eukaryota</taxon>
        <taxon>Sar</taxon>
        <taxon>Stramenopiles</taxon>
        <taxon>Ochrophyta</taxon>
        <taxon>Bacillariophyta</taxon>
        <taxon>Mediophyceae</taxon>
        <taxon>Lithodesmiophycidae</taxon>
        <taxon>Lithodesmiales</taxon>
        <taxon>Lithodesmiaceae</taxon>
        <taxon>Ditylum</taxon>
    </lineage>
</organism>
<evidence type="ECO:0000256" key="1">
    <source>
        <dbReference type="SAM" id="SignalP"/>
    </source>
</evidence>
<dbReference type="AlphaFoldDB" id="A0A7S4VWB5"/>
<feature type="chain" id="PRO_5031560216" description="Peptidase M28 domain-containing protein" evidence="1">
    <location>
        <begin position="25"/>
        <end position="805"/>
    </location>
</feature>
<reference evidence="2" key="1">
    <citation type="submission" date="2021-01" db="EMBL/GenBank/DDBJ databases">
        <authorList>
            <person name="Corre E."/>
            <person name="Pelletier E."/>
            <person name="Niang G."/>
            <person name="Scheremetjew M."/>
            <person name="Finn R."/>
            <person name="Kale V."/>
            <person name="Holt S."/>
            <person name="Cochrane G."/>
            <person name="Meng A."/>
            <person name="Brown T."/>
            <person name="Cohen L."/>
        </authorList>
    </citation>
    <scope>NUCLEOTIDE SEQUENCE</scope>
    <source>
        <strain evidence="2">GSO104</strain>
    </source>
</reference>
<feature type="signal peptide" evidence="1">
    <location>
        <begin position="1"/>
        <end position="24"/>
    </location>
</feature>
<dbReference type="InterPro" id="IPR005077">
    <property type="entry name" value="Peptidase_C11"/>
</dbReference>
<accession>A0A7S4VWB5</accession>
<name>A0A7S4VWB5_9STRA</name>
<sequence length="805" mass="89716">MAKISFQLTWCLACLSGMTRIALAETNNICWIQYIVADNSLEPFLIENNFEFLQSEAIKQDNLRTWVFFDYKNDIGLPLQDIFRRDGLPVDEKTSGAMYLTYDHEIGMMVVDSFLPGEQNADSTSTLSNFAIRALNDCVASGSDEYMMIFGGRGGGFAGAGGDDNTRRRRLLQSNDDIATALTSALEFVRGAPDKFDVIGFDSSSMMSFLALKTYSSITKYFLASEDLVPGHGWAYKRIDTAQSALDMARNIQSDYINGLHGRPTHTTPKTLAIVDMDMFQTFSEDWEALVQEFGDIILNSDDLNFHVELERTREACISMHSVLDVPGSVSPSAVDIGSFFASFRSTCRPPRSTDVNNLINQASFSYDSMFVARSTGPGTLPVTGVHIIWPTKMAYVTSKKLFNTHLFRRGSAAREASGKWSAFLSAFLTSTSDFIIPSSESVCDENAISEFEPQVEGELLLRPLVSEQKNFINVVTDLATSVDWAYTEYGFEATSKLSGFARNRRLFEESSSFNHTAHPLFNWKAQQSHRNTQRDPDFLHVFLGAHLDGVFKGSRYGTSWSKYAYGLESEGEKAHFYSIYKGGTSILMPVVYFSPATGVTEFNIRSGTSVEEAIEMGGQYAELQFGFDPGTNEIASEVILMTSVGGLNELSTISEVPRTAGGAIMPLIRVEGQIDKTPFNFIMAGGWGFDWFEWNTDTTLTPFSEPVDDFLRALDLSHVIVEVGAFDYDLFDEFEQAFWKDTETYFIDTIDEINSKFSKREYNGRRGFNGNTTVYGGASCLTCNRAFMIGATILLWLVSSNILF</sequence>
<proteinExistence type="predicted"/>
<keyword evidence="1" id="KW-0732">Signal</keyword>
<dbReference type="EMBL" id="HBNS01061822">
    <property type="protein sequence ID" value="CAE4670048.1"/>
    <property type="molecule type" value="Transcribed_RNA"/>
</dbReference>
<protein>
    <recommendedName>
        <fullName evidence="3">Peptidase M28 domain-containing protein</fullName>
    </recommendedName>
</protein>
<gene>
    <name evidence="2" type="ORF">DBRI00130_LOCUS44588</name>
</gene>
<dbReference type="PANTHER" id="PTHR37835">
    <property type="entry name" value="ALPHA-CLOSTRIPAIN"/>
    <property type="match status" value="1"/>
</dbReference>
<dbReference type="PANTHER" id="PTHR37835:SF1">
    <property type="entry name" value="ALPHA-CLOSTRIPAIN"/>
    <property type="match status" value="1"/>
</dbReference>
<evidence type="ECO:0008006" key="3">
    <source>
        <dbReference type="Google" id="ProtNLM"/>
    </source>
</evidence>
<evidence type="ECO:0000313" key="2">
    <source>
        <dbReference type="EMBL" id="CAE4670048.1"/>
    </source>
</evidence>
<dbReference type="Pfam" id="PF03415">
    <property type="entry name" value="Peptidase_C11"/>
    <property type="match status" value="1"/>
</dbReference>